<keyword evidence="3" id="KW-1185">Reference proteome</keyword>
<dbReference type="EMBL" id="VFOV01000001">
    <property type="protein sequence ID" value="TQL67445.1"/>
    <property type="molecule type" value="Genomic_DNA"/>
</dbReference>
<feature type="compositionally biased region" description="Basic residues" evidence="1">
    <location>
        <begin position="9"/>
        <end position="29"/>
    </location>
</feature>
<sequence>MEENIMGKTGRKRRARRKKGANHGKRPNA</sequence>
<gene>
    <name evidence="2" type="ORF">FB381_1321</name>
</gene>
<dbReference type="Pfam" id="PF26427">
    <property type="entry name" value="HR_L37"/>
    <property type="match status" value="1"/>
</dbReference>
<name>A0A543A4C5_9ACTN</name>
<dbReference type="NCBIfam" id="NF047428">
    <property type="entry name" value="ribo_Myco_bL37"/>
    <property type="match status" value="1"/>
</dbReference>
<evidence type="ECO:0000313" key="2">
    <source>
        <dbReference type="EMBL" id="TQL67445.1"/>
    </source>
</evidence>
<evidence type="ECO:0000256" key="1">
    <source>
        <dbReference type="SAM" id="MobiDB-lite"/>
    </source>
</evidence>
<dbReference type="InterPro" id="IPR058090">
    <property type="entry name" value="bL37_actino"/>
</dbReference>
<feature type="region of interest" description="Disordered" evidence="1">
    <location>
        <begin position="1"/>
        <end position="29"/>
    </location>
</feature>
<organism evidence="2 3">
    <name type="scientific">Nocardioides albertanoniae</name>
    <dbReference type="NCBI Taxonomy" id="1175486"/>
    <lineage>
        <taxon>Bacteria</taxon>
        <taxon>Bacillati</taxon>
        <taxon>Actinomycetota</taxon>
        <taxon>Actinomycetes</taxon>
        <taxon>Propionibacteriales</taxon>
        <taxon>Nocardioidaceae</taxon>
        <taxon>Nocardioides</taxon>
    </lineage>
</organism>
<dbReference type="AlphaFoldDB" id="A0A543A4C5"/>
<comment type="caution">
    <text evidence="2">The sequence shown here is derived from an EMBL/GenBank/DDBJ whole genome shotgun (WGS) entry which is preliminary data.</text>
</comment>
<accession>A0A543A4C5</accession>
<protein>
    <submittedName>
        <fullName evidence="2">Uncharacterized protein</fullName>
    </submittedName>
</protein>
<proteinExistence type="predicted"/>
<evidence type="ECO:0000313" key="3">
    <source>
        <dbReference type="Proteomes" id="UP000320209"/>
    </source>
</evidence>
<reference evidence="2 3" key="1">
    <citation type="submission" date="2019-06" db="EMBL/GenBank/DDBJ databases">
        <title>Sequencing the genomes of 1000 actinobacteria strains.</title>
        <authorList>
            <person name="Klenk H.-P."/>
        </authorList>
    </citation>
    <scope>NUCLEOTIDE SEQUENCE [LARGE SCALE GENOMIC DNA]</scope>
    <source>
        <strain evidence="2 3">DSM 25218</strain>
    </source>
</reference>
<dbReference type="Proteomes" id="UP000320209">
    <property type="component" value="Unassembled WGS sequence"/>
</dbReference>